<dbReference type="EMBL" id="MN448295">
    <property type="protein sequence ID" value="QFG74974.1"/>
    <property type="molecule type" value="Genomic_DNA"/>
</dbReference>
<dbReference type="InterPro" id="IPR043928">
    <property type="entry name" value="DNVP"/>
</dbReference>
<dbReference type="Pfam" id="PF19060">
    <property type="entry name" value="DVNP"/>
    <property type="match status" value="1"/>
</dbReference>
<proteinExistence type="predicted"/>
<feature type="compositionally biased region" description="Basic residues" evidence="1">
    <location>
        <begin position="40"/>
        <end position="49"/>
    </location>
</feature>
<feature type="compositionally biased region" description="Basic residues" evidence="1">
    <location>
        <begin position="67"/>
        <end position="91"/>
    </location>
</feature>
<accession>A0A5J6VNM6</accession>
<dbReference type="GO" id="GO:0003677">
    <property type="term" value="F:DNA binding"/>
    <property type="evidence" value="ECO:0007669"/>
    <property type="project" value="InterPro"/>
</dbReference>
<name>A0A5J6VNM6_9VIRU</name>
<evidence type="ECO:0000313" key="2">
    <source>
        <dbReference type="EMBL" id="QFG74974.1"/>
    </source>
</evidence>
<reference evidence="2" key="1">
    <citation type="journal article" date="2019" name="Philos. Trans. R. Soc. Lond., B, Biol. Sci.">
        <title>Targeted metagenomic recovery of four divergent viruses reveals shared and distinctive characteristics of giant viruses of marine eukaryotes.</title>
        <authorList>
            <person name="Needham D.M."/>
            <person name="Poirier C."/>
            <person name="Hehenberger E."/>
            <person name="Jimenez V."/>
            <person name="Swalwell J.E."/>
            <person name="Santoro A.E."/>
            <person name="Worden A.Z."/>
        </authorList>
    </citation>
    <scope>NUCLEOTIDE SEQUENCE</scope>
    <source>
        <strain evidence="2">OPacV-421</strain>
    </source>
</reference>
<protein>
    <submittedName>
        <fullName evidence="2">Uncharacterized protein</fullName>
    </submittedName>
</protein>
<feature type="region of interest" description="Disordered" evidence="1">
    <location>
        <begin position="40"/>
        <end position="91"/>
    </location>
</feature>
<organism evidence="2">
    <name type="scientific">Megaviridae environmental sample</name>
    <dbReference type="NCBI Taxonomy" id="1737588"/>
    <lineage>
        <taxon>Viruses</taxon>
        <taxon>Varidnaviria</taxon>
        <taxon>Bamfordvirae</taxon>
        <taxon>Nucleocytoviricota</taxon>
        <taxon>Megaviricetes</taxon>
        <taxon>Imitervirales</taxon>
        <taxon>Mimiviridae</taxon>
        <taxon>environmental samples</taxon>
    </lineage>
</organism>
<evidence type="ECO:0000256" key="1">
    <source>
        <dbReference type="SAM" id="MobiDB-lite"/>
    </source>
</evidence>
<dbReference type="GO" id="GO:0051276">
    <property type="term" value="P:chromosome organization"/>
    <property type="evidence" value="ECO:0007669"/>
    <property type="project" value="InterPro"/>
</dbReference>
<sequence length="91" mass="10880">MVKLATYGSRAEVMHGAAKMTKGRLQKQHLMYNKRGRIVSRKQHKRAKRENRLAKLGYKPVKGRFTLMKKHSKSHTRKHSSTRRRRRRSKR</sequence>